<reference evidence="2 3" key="1">
    <citation type="submission" date="2015-10" db="EMBL/GenBank/DDBJ databases">
        <title>Genome sequencing and analysis of members of genus Stenotrophomonas.</title>
        <authorList>
            <person name="Patil P.P."/>
            <person name="Midha S."/>
            <person name="Patil P.B."/>
        </authorList>
    </citation>
    <scope>NUCLEOTIDE SEQUENCE [LARGE SCALE GENOMIC DNA]</scope>
    <source>
        <strain evidence="2 3">JCM 16536</strain>
    </source>
</reference>
<dbReference type="AlphaFoldDB" id="A0A0R0AL51"/>
<comment type="caution">
    <text evidence="2">The sequence shown here is derived from an EMBL/GenBank/DDBJ whole genome shotgun (WGS) entry which is preliminary data.</text>
</comment>
<evidence type="ECO:0000313" key="2">
    <source>
        <dbReference type="EMBL" id="KRG45933.1"/>
    </source>
</evidence>
<dbReference type="OrthoDB" id="6002447at2"/>
<accession>A0A0R0AL51</accession>
<dbReference type="RefSeq" id="WP_057645751.1">
    <property type="nucleotide sequence ID" value="NZ_LLXU01000059.1"/>
</dbReference>
<evidence type="ECO:0000313" key="3">
    <source>
        <dbReference type="Proteomes" id="UP000051802"/>
    </source>
</evidence>
<dbReference type="STRING" id="676599.ARC20_06905"/>
<evidence type="ECO:0000256" key="1">
    <source>
        <dbReference type="SAM" id="Phobius"/>
    </source>
</evidence>
<feature type="transmembrane region" description="Helical" evidence="1">
    <location>
        <begin position="38"/>
        <end position="62"/>
    </location>
</feature>
<protein>
    <recommendedName>
        <fullName evidence="4">Transmembrane protein</fullName>
    </recommendedName>
</protein>
<keyword evidence="1" id="KW-1133">Transmembrane helix</keyword>
<evidence type="ECO:0008006" key="4">
    <source>
        <dbReference type="Google" id="ProtNLM"/>
    </source>
</evidence>
<gene>
    <name evidence="2" type="ORF">ARC20_06905</name>
</gene>
<organism evidence="2 3">
    <name type="scientific">Stenotrophomonas panacihumi</name>
    <dbReference type="NCBI Taxonomy" id="676599"/>
    <lineage>
        <taxon>Bacteria</taxon>
        <taxon>Pseudomonadati</taxon>
        <taxon>Pseudomonadota</taxon>
        <taxon>Gammaproteobacteria</taxon>
        <taxon>Lysobacterales</taxon>
        <taxon>Lysobacteraceae</taxon>
        <taxon>Stenotrophomonas</taxon>
    </lineage>
</organism>
<proteinExistence type="predicted"/>
<dbReference type="Proteomes" id="UP000051802">
    <property type="component" value="Unassembled WGS sequence"/>
</dbReference>
<keyword evidence="3" id="KW-1185">Reference proteome</keyword>
<feature type="transmembrane region" description="Helical" evidence="1">
    <location>
        <begin position="7"/>
        <end position="26"/>
    </location>
</feature>
<dbReference type="EMBL" id="LLXU01000059">
    <property type="protein sequence ID" value="KRG45933.1"/>
    <property type="molecule type" value="Genomic_DNA"/>
</dbReference>
<keyword evidence="1" id="KW-0812">Transmembrane</keyword>
<name>A0A0R0AL51_9GAMM</name>
<keyword evidence="1" id="KW-0472">Membrane</keyword>
<sequence>MLGKTRGIIFAYLPPVLWVAGGFLLAELLRWAAVGMSWHWLATLATWLSLLVLLAATARAFWVSWRLWRNRTVPSVAGE</sequence>